<evidence type="ECO:0000313" key="1">
    <source>
        <dbReference type="EMBL" id="MBG6136541.1"/>
    </source>
</evidence>
<protein>
    <submittedName>
        <fullName evidence="1">Uncharacterized protein</fullName>
    </submittedName>
</protein>
<dbReference type="RefSeq" id="WP_197003504.1">
    <property type="nucleotide sequence ID" value="NZ_BONS01000015.1"/>
</dbReference>
<dbReference type="Proteomes" id="UP000622552">
    <property type="component" value="Unassembled WGS sequence"/>
</dbReference>
<dbReference type="AlphaFoldDB" id="A0A8J7GF12"/>
<keyword evidence="2" id="KW-1185">Reference proteome</keyword>
<accession>A0A8J7GF12</accession>
<proteinExistence type="predicted"/>
<evidence type="ECO:0000313" key="2">
    <source>
        <dbReference type="Proteomes" id="UP000622552"/>
    </source>
</evidence>
<organism evidence="1 2">
    <name type="scientific">Longispora fulva</name>
    <dbReference type="NCBI Taxonomy" id="619741"/>
    <lineage>
        <taxon>Bacteria</taxon>
        <taxon>Bacillati</taxon>
        <taxon>Actinomycetota</taxon>
        <taxon>Actinomycetes</taxon>
        <taxon>Micromonosporales</taxon>
        <taxon>Micromonosporaceae</taxon>
        <taxon>Longispora</taxon>
    </lineage>
</organism>
<reference evidence="1" key="1">
    <citation type="submission" date="2020-11" db="EMBL/GenBank/DDBJ databases">
        <title>Sequencing the genomes of 1000 actinobacteria strains.</title>
        <authorList>
            <person name="Klenk H.-P."/>
        </authorList>
    </citation>
    <scope>NUCLEOTIDE SEQUENCE</scope>
    <source>
        <strain evidence="1">DSM 45356</strain>
    </source>
</reference>
<comment type="caution">
    <text evidence="1">The sequence shown here is derived from an EMBL/GenBank/DDBJ whole genome shotgun (WGS) entry which is preliminary data.</text>
</comment>
<gene>
    <name evidence="1" type="ORF">IW245_002735</name>
</gene>
<sequence length="74" mass="8269">MTEIARFWNGRLDDAARAEVFIRRHPNGTFEVQATVAGKNRLVEHLTRQRAEALAAALTAGSGWRRVAPARLSR</sequence>
<dbReference type="EMBL" id="JADOUF010000001">
    <property type="protein sequence ID" value="MBG6136541.1"/>
    <property type="molecule type" value="Genomic_DNA"/>
</dbReference>
<name>A0A8J7GF12_9ACTN</name>